<keyword evidence="1" id="KW-1133">Transmembrane helix</keyword>
<dbReference type="Proteomes" id="UP000242205">
    <property type="component" value="Chromosome"/>
</dbReference>
<keyword evidence="1" id="KW-0472">Membrane</keyword>
<feature type="transmembrane region" description="Helical" evidence="1">
    <location>
        <begin position="62"/>
        <end position="81"/>
    </location>
</feature>
<evidence type="ECO:0000313" key="4">
    <source>
        <dbReference type="Proteomes" id="UP000242205"/>
    </source>
</evidence>
<sequence length="297" mass="33019">MSLILLFALFVFPPLVVAGTLLQWRRRRMRAARKSPLTSDLLRPPGQRLREQLDALGDEVDLYLMMVVVGPTLVFAALVAPAGEAGAISPMSFGVAIVLVVLVVGYSTRKLLKFQREQDRLRVGYDAELAVGQELDQLMRQGAAVFHDFPADKFNIDHVVISPVGVFAVETKGRAKPILEKGKAAQVEYDGKALKFPTWIETEPIAQAERQAIWLRNWLTSATGEPIAVRAVLAIPGWYVKRTGRGAVNVYSGRELATLVSRGGFDTIAEDKMQRIIHQVEQRCRTIEPTFNRSVKK</sequence>
<name>A0A2I6S9Y5_9RHOO</name>
<dbReference type="Pfam" id="PF08378">
    <property type="entry name" value="NERD"/>
    <property type="match status" value="1"/>
</dbReference>
<dbReference type="KEGG" id="atw:C0099_14615"/>
<proteinExistence type="predicted"/>
<protein>
    <submittedName>
        <fullName evidence="3">Nuclease</fullName>
    </submittedName>
</protein>
<reference evidence="3 4" key="1">
    <citation type="submission" date="2018-01" db="EMBL/GenBank/DDBJ databases">
        <authorList>
            <person name="Fu G.-Y."/>
        </authorList>
    </citation>
    <scope>NUCLEOTIDE SEQUENCE [LARGE SCALE GENOMIC DNA]</scope>
    <source>
        <strain evidence="3 4">SY39</strain>
    </source>
</reference>
<feature type="transmembrane region" description="Helical" evidence="1">
    <location>
        <begin position="87"/>
        <end position="106"/>
    </location>
</feature>
<dbReference type="PROSITE" id="PS50965">
    <property type="entry name" value="NERD"/>
    <property type="match status" value="1"/>
</dbReference>
<feature type="transmembrane region" description="Helical" evidence="1">
    <location>
        <begin position="6"/>
        <end position="24"/>
    </location>
</feature>
<keyword evidence="1" id="KW-0812">Transmembrane</keyword>
<dbReference type="EMBL" id="CP025682">
    <property type="protein sequence ID" value="AUN96064.1"/>
    <property type="molecule type" value="Genomic_DNA"/>
</dbReference>
<dbReference type="RefSeq" id="WP_102248108.1">
    <property type="nucleotide sequence ID" value="NZ_CP025682.1"/>
</dbReference>
<dbReference type="InterPro" id="IPR011528">
    <property type="entry name" value="NERD"/>
</dbReference>
<dbReference type="OrthoDB" id="572185at2"/>
<organism evidence="3 4">
    <name type="scientific">Pseudazoarcus pumilus</name>
    <dbReference type="NCBI Taxonomy" id="2067960"/>
    <lineage>
        <taxon>Bacteria</taxon>
        <taxon>Pseudomonadati</taxon>
        <taxon>Pseudomonadota</taxon>
        <taxon>Betaproteobacteria</taxon>
        <taxon>Rhodocyclales</taxon>
        <taxon>Zoogloeaceae</taxon>
        <taxon>Pseudazoarcus</taxon>
    </lineage>
</organism>
<dbReference type="AlphaFoldDB" id="A0A2I6S9Y5"/>
<feature type="domain" description="NERD" evidence="2">
    <location>
        <begin position="123"/>
        <end position="238"/>
    </location>
</feature>
<gene>
    <name evidence="3" type="ORF">C0099_14615</name>
</gene>
<accession>A0A2I6S9Y5</accession>
<evidence type="ECO:0000313" key="3">
    <source>
        <dbReference type="EMBL" id="AUN96064.1"/>
    </source>
</evidence>
<evidence type="ECO:0000256" key="1">
    <source>
        <dbReference type="SAM" id="Phobius"/>
    </source>
</evidence>
<evidence type="ECO:0000259" key="2">
    <source>
        <dbReference type="PROSITE" id="PS50965"/>
    </source>
</evidence>
<keyword evidence="4" id="KW-1185">Reference proteome</keyword>